<keyword evidence="2" id="KW-1185">Reference proteome</keyword>
<gene>
    <name evidence="1" type="ORF">BDV96DRAFT_484412</name>
</gene>
<evidence type="ECO:0000313" key="2">
    <source>
        <dbReference type="Proteomes" id="UP000799770"/>
    </source>
</evidence>
<reference evidence="1" key="1">
    <citation type="journal article" date="2020" name="Stud. Mycol.">
        <title>101 Dothideomycetes genomes: a test case for predicting lifestyles and emergence of pathogens.</title>
        <authorList>
            <person name="Haridas S."/>
            <person name="Albert R."/>
            <person name="Binder M."/>
            <person name="Bloem J."/>
            <person name="Labutti K."/>
            <person name="Salamov A."/>
            <person name="Andreopoulos B."/>
            <person name="Baker S."/>
            <person name="Barry K."/>
            <person name="Bills G."/>
            <person name="Bluhm B."/>
            <person name="Cannon C."/>
            <person name="Castanera R."/>
            <person name="Culley D."/>
            <person name="Daum C."/>
            <person name="Ezra D."/>
            <person name="Gonzalez J."/>
            <person name="Henrissat B."/>
            <person name="Kuo A."/>
            <person name="Liang C."/>
            <person name="Lipzen A."/>
            <person name="Lutzoni F."/>
            <person name="Magnuson J."/>
            <person name="Mondo S."/>
            <person name="Nolan M."/>
            <person name="Ohm R."/>
            <person name="Pangilinan J."/>
            <person name="Park H.-J."/>
            <person name="Ramirez L."/>
            <person name="Alfaro M."/>
            <person name="Sun H."/>
            <person name="Tritt A."/>
            <person name="Yoshinaga Y."/>
            <person name="Zwiers L.-H."/>
            <person name="Turgeon B."/>
            <person name="Goodwin S."/>
            <person name="Spatafora J."/>
            <person name="Crous P."/>
            <person name="Grigoriev I."/>
        </authorList>
    </citation>
    <scope>NUCLEOTIDE SEQUENCE</scope>
    <source>
        <strain evidence="1">CBS 627.86</strain>
    </source>
</reference>
<dbReference type="EMBL" id="ML977312">
    <property type="protein sequence ID" value="KAF2121316.1"/>
    <property type="molecule type" value="Genomic_DNA"/>
</dbReference>
<sequence>MWHIVRTGDKFLFDGEILRDFFVKWYEKNVDMEELEEEEARTLALPCFVFDYVQGFAEITKWLVYNYPGHIKEKRPVHFNWEHQHLAPPDFVGPINAVRGRLKSLIHRGMWDGIGDLLKRRSCSCGRWETTAGRYFAELVRTEAFPLEDTYAKSSANDILGRLKYFRMIPTSSSCPHCSRKWEIPIKEAIEKTQYYFNGLCIDCMDRSMAKRESSDVDYWKHNEPMEGRWDKHCRIKHGEPTWYASWRGRDETRQKLIKEHRKEKRARDDS</sequence>
<dbReference type="OrthoDB" id="268428at2759"/>
<name>A0A6A5ZPZ8_9PLEO</name>
<accession>A0A6A5ZPZ8</accession>
<proteinExistence type="predicted"/>
<evidence type="ECO:0000313" key="1">
    <source>
        <dbReference type="EMBL" id="KAF2121316.1"/>
    </source>
</evidence>
<dbReference type="AlphaFoldDB" id="A0A6A5ZPZ8"/>
<dbReference type="Proteomes" id="UP000799770">
    <property type="component" value="Unassembled WGS sequence"/>
</dbReference>
<organism evidence="1 2">
    <name type="scientific">Lophiotrema nucula</name>
    <dbReference type="NCBI Taxonomy" id="690887"/>
    <lineage>
        <taxon>Eukaryota</taxon>
        <taxon>Fungi</taxon>
        <taxon>Dikarya</taxon>
        <taxon>Ascomycota</taxon>
        <taxon>Pezizomycotina</taxon>
        <taxon>Dothideomycetes</taxon>
        <taxon>Pleosporomycetidae</taxon>
        <taxon>Pleosporales</taxon>
        <taxon>Lophiotremataceae</taxon>
        <taxon>Lophiotrema</taxon>
    </lineage>
</organism>
<protein>
    <submittedName>
        <fullName evidence="1">Uncharacterized protein</fullName>
    </submittedName>
</protein>